<reference evidence="1" key="2">
    <citation type="journal article" date="2015" name="Fish Shellfish Immunol.">
        <title>Early steps in the European eel (Anguilla anguilla)-Vibrio vulnificus interaction in the gills: Role of the RtxA13 toxin.</title>
        <authorList>
            <person name="Callol A."/>
            <person name="Pajuelo D."/>
            <person name="Ebbesson L."/>
            <person name="Teles M."/>
            <person name="MacKenzie S."/>
            <person name="Amaro C."/>
        </authorList>
    </citation>
    <scope>NUCLEOTIDE SEQUENCE</scope>
</reference>
<evidence type="ECO:0000313" key="1">
    <source>
        <dbReference type="EMBL" id="JAH93727.1"/>
    </source>
</evidence>
<protein>
    <submittedName>
        <fullName evidence="1">Uncharacterized protein</fullName>
    </submittedName>
</protein>
<organism evidence="1">
    <name type="scientific">Anguilla anguilla</name>
    <name type="common">European freshwater eel</name>
    <name type="synonym">Muraena anguilla</name>
    <dbReference type="NCBI Taxonomy" id="7936"/>
    <lineage>
        <taxon>Eukaryota</taxon>
        <taxon>Metazoa</taxon>
        <taxon>Chordata</taxon>
        <taxon>Craniata</taxon>
        <taxon>Vertebrata</taxon>
        <taxon>Euteleostomi</taxon>
        <taxon>Actinopterygii</taxon>
        <taxon>Neopterygii</taxon>
        <taxon>Teleostei</taxon>
        <taxon>Anguilliformes</taxon>
        <taxon>Anguillidae</taxon>
        <taxon>Anguilla</taxon>
    </lineage>
</organism>
<accession>A0A0E9WTP0</accession>
<proteinExistence type="predicted"/>
<sequence length="91" mass="10244">MISRTCVKYFIHILNPVTCQECYASEDAFVFNLHPCKGNLFDCQGRACSPTPFFGILCVRLSAQTDYRLLSGVLKILTQRGESQLMHALVN</sequence>
<dbReference type="EMBL" id="GBXM01014850">
    <property type="protein sequence ID" value="JAH93727.1"/>
    <property type="molecule type" value="Transcribed_RNA"/>
</dbReference>
<name>A0A0E9WTP0_ANGAN</name>
<dbReference type="AlphaFoldDB" id="A0A0E9WTP0"/>
<reference evidence="1" key="1">
    <citation type="submission" date="2014-11" db="EMBL/GenBank/DDBJ databases">
        <authorList>
            <person name="Amaro Gonzalez C."/>
        </authorList>
    </citation>
    <scope>NUCLEOTIDE SEQUENCE</scope>
</reference>